<evidence type="ECO:0000313" key="3">
    <source>
        <dbReference type="Proteomes" id="UP001642360"/>
    </source>
</evidence>
<keyword evidence="3" id="KW-1185">Reference proteome</keyword>
<evidence type="ECO:0000313" key="2">
    <source>
        <dbReference type="EMBL" id="CAK9184787.1"/>
    </source>
</evidence>
<reference evidence="2 3" key="1">
    <citation type="submission" date="2024-02" db="EMBL/GenBank/DDBJ databases">
        <authorList>
            <person name="Vignale AGUSTIN F."/>
            <person name="Sosa J E."/>
            <person name="Modenutti C."/>
        </authorList>
    </citation>
    <scope>NUCLEOTIDE SEQUENCE [LARGE SCALE GENOMIC DNA]</scope>
</reference>
<evidence type="ECO:0000256" key="1">
    <source>
        <dbReference type="SAM" id="MobiDB-lite"/>
    </source>
</evidence>
<gene>
    <name evidence="2" type="ORF">ILEXP_LOCUS55132</name>
</gene>
<name>A0ABC8UUN2_9AQUA</name>
<feature type="region of interest" description="Disordered" evidence="1">
    <location>
        <begin position="21"/>
        <end position="58"/>
    </location>
</feature>
<organism evidence="2 3">
    <name type="scientific">Ilex paraguariensis</name>
    <name type="common">yerba mate</name>
    <dbReference type="NCBI Taxonomy" id="185542"/>
    <lineage>
        <taxon>Eukaryota</taxon>
        <taxon>Viridiplantae</taxon>
        <taxon>Streptophyta</taxon>
        <taxon>Embryophyta</taxon>
        <taxon>Tracheophyta</taxon>
        <taxon>Spermatophyta</taxon>
        <taxon>Magnoliopsida</taxon>
        <taxon>eudicotyledons</taxon>
        <taxon>Gunneridae</taxon>
        <taxon>Pentapetalae</taxon>
        <taxon>asterids</taxon>
        <taxon>campanulids</taxon>
        <taxon>Aquifoliales</taxon>
        <taxon>Aquifoliaceae</taxon>
        <taxon>Ilex</taxon>
    </lineage>
</organism>
<dbReference type="AlphaFoldDB" id="A0ABC8UUN2"/>
<proteinExistence type="predicted"/>
<dbReference type="EMBL" id="CAUOFW020009074">
    <property type="protein sequence ID" value="CAK9184787.1"/>
    <property type="molecule type" value="Genomic_DNA"/>
</dbReference>
<comment type="caution">
    <text evidence="2">The sequence shown here is derived from an EMBL/GenBank/DDBJ whole genome shotgun (WGS) entry which is preliminary data.</text>
</comment>
<dbReference type="Proteomes" id="UP001642360">
    <property type="component" value="Unassembled WGS sequence"/>
</dbReference>
<feature type="compositionally biased region" description="Low complexity" evidence="1">
    <location>
        <begin position="25"/>
        <end position="37"/>
    </location>
</feature>
<sequence length="83" mass="9227">MDSPMKAVVTVKKNAETIPVKRKTSSFSSSVSTKKTTLPPESKSTVMSKQSKKHKMEYKACNDGSYDDFVPSSKISKKHRAED</sequence>
<protein>
    <submittedName>
        <fullName evidence="2">Uncharacterized protein</fullName>
    </submittedName>
</protein>
<accession>A0ABC8UUN2</accession>